<dbReference type="Gene3D" id="3.90.78.10">
    <property type="entry name" value="UDP-N-acetylenolpyruvoylglucosamine reductase, C-terminal domain"/>
    <property type="match status" value="1"/>
</dbReference>
<keyword evidence="11 19" id="KW-0521">NADP</keyword>
<dbReference type="Proteomes" id="UP000619838">
    <property type="component" value="Unassembled WGS sequence"/>
</dbReference>
<organism evidence="21 22">
    <name type="scientific">Prosthecochloris ethylica</name>
    <dbReference type="NCBI Taxonomy" id="2743976"/>
    <lineage>
        <taxon>Bacteria</taxon>
        <taxon>Pseudomonadati</taxon>
        <taxon>Chlorobiota</taxon>
        <taxon>Chlorobiia</taxon>
        <taxon>Chlorobiales</taxon>
        <taxon>Chlorobiaceae</taxon>
        <taxon>Prosthecochloris</taxon>
    </lineage>
</organism>
<evidence type="ECO:0000259" key="20">
    <source>
        <dbReference type="PROSITE" id="PS51387"/>
    </source>
</evidence>
<keyword evidence="15 19" id="KW-0131">Cell cycle</keyword>
<dbReference type="NCBIfam" id="TIGR00179">
    <property type="entry name" value="murB"/>
    <property type="match status" value="1"/>
</dbReference>
<comment type="catalytic activity">
    <reaction evidence="18 19">
        <text>UDP-N-acetyl-alpha-D-muramate + NADP(+) = UDP-N-acetyl-3-O-(1-carboxyvinyl)-alpha-D-glucosamine + NADPH + H(+)</text>
        <dbReference type="Rhea" id="RHEA:12248"/>
        <dbReference type="ChEBI" id="CHEBI:15378"/>
        <dbReference type="ChEBI" id="CHEBI:57783"/>
        <dbReference type="ChEBI" id="CHEBI:58349"/>
        <dbReference type="ChEBI" id="CHEBI:68483"/>
        <dbReference type="ChEBI" id="CHEBI:70757"/>
        <dbReference type="EC" id="1.3.1.98"/>
    </reaction>
</comment>
<dbReference type="PANTHER" id="PTHR21071:SF4">
    <property type="entry name" value="UDP-N-ACETYLENOLPYRUVOYLGLUCOSAMINE REDUCTASE"/>
    <property type="match status" value="1"/>
</dbReference>
<evidence type="ECO:0000256" key="17">
    <source>
        <dbReference type="ARBA" id="ARBA00031026"/>
    </source>
</evidence>
<protein>
    <recommendedName>
        <fullName evidence="6 19">UDP-N-acetylenolpyruvoylglucosamine reductase</fullName>
        <ecNumber evidence="5 19">1.3.1.98</ecNumber>
    </recommendedName>
    <alternativeName>
        <fullName evidence="17 19">UDP-N-acetylmuramate dehydrogenase</fullName>
    </alternativeName>
</protein>
<dbReference type="GO" id="GO:0008762">
    <property type="term" value="F:UDP-N-acetylmuramate dehydrogenase activity"/>
    <property type="evidence" value="ECO:0007669"/>
    <property type="project" value="UniProtKB-EC"/>
</dbReference>
<keyword evidence="7 19" id="KW-0963">Cytoplasm</keyword>
<evidence type="ECO:0000256" key="3">
    <source>
        <dbReference type="ARBA" id="ARBA00004496"/>
    </source>
</evidence>
<evidence type="ECO:0000256" key="5">
    <source>
        <dbReference type="ARBA" id="ARBA00012518"/>
    </source>
</evidence>
<feature type="domain" description="FAD-binding PCMH-type" evidence="20">
    <location>
        <begin position="28"/>
        <end position="201"/>
    </location>
</feature>
<dbReference type="InterPro" id="IPR016169">
    <property type="entry name" value="FAD-bd_PCMH_sub2"/>
</dbReference>
<keyword evidence="16 19" id="KW-0961">Cell wall biogenesis/degradation</keyword>
<comment type="caution">
    <text evidence="21">The sequence shown here is derived from an EMBL/GenBank/DDBJ whole genome shotgun (WGS) entry which is preliminary data.</text>
</comment>
<evidence type="ECO:0000256" key="15">
    <source>
        <dbReference type="ARBA" id="ARBA00023306"/>
    </source>
</evidence>
<keyword evidence="10 19" id="KW-0274">FAD</keyword>
<dbReference type="InterPro" id="IPR016166">
    <property type="entry name" value="FAD-bd_PCMH"/>
</dbReference>
<dbReference type="InterPro" id="IPR016167">
    <property type="entry name" value="FAD-bd_PCMH_sub1"/>
</dbReference>
<dbReference type="PROSITE" id="PS51387">
    <property type="entry name" value="FAD_PCMH"/>
    <property type="match status" value="1"/>
</dbReference>
<comment type="pathway">
    <text evidence="4 19">Cell wall biogenesis; peptidoglycan biosynthesis.</text>
</comment>
<evidence type="ECO:0000256" key="19">
    <source>
        <dbReference type="HAMAP-Rule" id="MF_00037"/>
    </source>
</evidence>
<evidence type="ECO:0000256" key="4">
    <source>
        <dbReference type="ARBA" id="ARBA00004752"/>
    </source>
</evidence>
<comment type="similarity">
    <text evidence="19">Belongs to the MurB family.</text>
</comment>
<proteinExistence type="inferred from homology"/>
<dbReference type="InterPro" id="IPR003170">
    <property type="entry name" value="MurB"/>
</dbReference>
<evidence type="ECO:0000256" key="12">
    <source>
        <dbReference type="ARBA" id="ARBA00022960"/>
    </source>
</evidence>
<dbReference type="Gene3D" id="3.30.43.10">
    <property type="entry name" value="Uridine Diphospho-n-acetylenolpyruvylglucosamine Reductase, domain 2"/>
    <property type="match status" value="1"/>
</dbReference>
<feature type="active site" evidence="19">
    <location>
        <position position="299"/>
    </location>
</feature>
<evidence type="ECO:0000256" key="10">
    <source>
        <dbReference type="ARBA" id="ARBA00022827"/>
    </source>
</evidence>
<evidence type="ECO:0000256" key="18">
    <source>
        <dbReference type="ARBA" id="ARBA00048914"/>
    </source>
</evidence>
<evidence type="ECO:0000256" key="2">
    <source>
        <dbReference type="ARBA" id="ARBA00003921"/>
    </source>
</evidence>
<evidence type="ECO:0000256" key="16">
    <source>
        <dbReference type="ARBA" id="ARBA00023316"/>
    </source>
</evidence>
<evidence type="ECO:0000256" key="14">
    <source>
        <dbReference type="ARBA" id="ARBA00023002"/>
    </source>
</evidence>
<dbReference type="Pfam" id="PF02873">
    <property type="entry name" value="MurB_C"/>
    <property type="match status" value="1"/>
</dbReference>
<gene>
    <name evidence="19 21" type="primary">murB</name>
    <name evidence="21" type="ORF">INT08_04795</name>
</gene>
<keyword evidence="9 19" id="KW-0285">Flavoprotein</keyword>
<dbReference type="PANTHER" id="PTHR21071">
    <property type="entry name" value="UDP-N-ACETYLENOLPYRUVOYLGLUCOSAMINE REDUCTASE"/>
    <property type="match status" value="1"/>
</dbReference>
<keyword evidence="22" id="KW-1185">Reference proteome</keyword>
<dbReference type="NCBIfam" id="NF010480">
    <property type="entry name" value="PRK13905.1"/>
    <property type="match status" value="1"/>
</dbReference>
<dbReference type="Gene3D" id="3.30.465.10">
    <property type="match status" value="1"/>
</dbReference>
<comment type="cofactor">
    <cofactor evidence="1 19">
        <name>FAD</name>
        <dbReference type="ChEBI" id="CHEBI:57692"/>
    </cofactor>
</comment>
<dbReference type="InterPro" id="IPR036318">
    <property type="entry name" value="FAD-bd_PCMH-like_sf"/>
</dbReference>
<evidence type="ECO:0000313" key="21">
    <source>
        <dbReference type="EMBL" id="MBF0636497.1"/>
    </source>
</evidence>
<reference evidence="21 22" key="1">
    <citation type="journal article" date="2020" name="Microorganisms">
        <title>Simultaneous Genome Sequencing of Prosthecochloris ethylica and Desulfuromonas acetoxidans within a Syntrophic Mixture Reveals Unique Pili and Protein Interactions.</title>
        <authorList>
            <person name="Kyndt J.A."/>
            <person name="Van Beeumen J.J."/>
            <person name="Meyer T.E."/>
        </authorList>
    </citation>
    <scope>NUCLEOTIDE SEQUENCE [LARGE SCALE GENOMIC DNA]</scope>
    <source>
        <strain evidence="21 22">N3</strain>
    </source>
</reference>
<dbReference type="InterPro" id="IPR011601">
    <property type="entry name" value="MurB_C"/>
</dbReference>
<evidence type="ECO:0000256" key="6">
    <source>
        <dbReference type="ARBA" id="ARBA00015188"/>
    </source>
</evidence>
<comment type="function">
    <text evidence="2 19">Cell wall formation.</text>
</comment>
<keyword evidence="8 19" id="KW-0132">Cell division</keyword>
<accession>A0ABR9XRH9</accession>
<dbReference type="EMBL" id="JADGII010000006">
    <property type="protein sequence ID" value="MBF0636497.1"/>
    <property type="molecule type" value="Genomic_DNA"/>
</dbReference>
<evidence type="ECO:0000313" key="22">
    <source>
        <dbReference type="Proteomes" id="UP000619838"/>
    </source>
</evidence>
<dbReference type="InterPro" id="IPR036635">
    <property type="entry name" value="MurB_C_sf"/>
</dbReference>
<dbReference type="Pfam" id="PF01565">
    <property type="entry name" value="FAD_binding_4"/>
    <property type="match status" value="1"/>
</dbReference>
<keyword evidence="14 19" id="KW-0560">Oxidoreductase</keyword>
<dbReference type="EC" id="1.3.1.98" evidence="5 19"/>
<evidence type="ECO:0000256" key="13">
    <source>
        <dbReference type="ARBA" id="ARBA00022984"/>
    </source>
</evidence>
<keyword evidence="13 19" id="KW-0573">Peptidoglycan synthesis</keyword>
<keyword evidence="12 19" id="KW-0133">Cell shape</keyword>
<sequence length="310" mass="32795">MLSLEELRGVVRGKVLISEPMSDHTTIGVGGPADFFVEPVDRDDLCRAVTFFRRHRLPCLVLGRGSNLLVHDDGVRGAVIAASGALCGYRIRRDGLVASAGEPLSLLAARSFEAGLGGIEMLQGIPGTLGGALVMNAGAWGQQMSDVVVSVDVFDGDRVRTLKRDAIGFAYRCSGLDDTVVLGAALRLRHLSEADVRERTAAREEAMRRRKATQPLSWPNAGSIFRNPLPGESPDGLGAGAMIEQCGLKGLGVGGAVISDVHANMIINTGGATASDVMELIHRAREAVSSRFGVMLELEVMLAGFENACC</sequence>
<evidence type="ECO:0000256" key="11">
    <source>
        <dbReference type="ARBA" id="ARBA00022857"/>
    </source>
</evidence>
<dbReference type="SUPFAM" id="SSF56194">
    <property type="entry name" value="Uridine diphospho-N-Acetylenolpyruvylglucosamine reductase, MurB, C-terminal domain"/>
    <property type="match status" value="1"/>
</dbReference>
<evidence type="ECO:0000256" key="9">
    <source>
        <dbReference type="ARBA" id="ARBA00022630"/>
    </source>
</evidence>
<evidence type="ECO:0000256" key="7">
    <source>
        <dbReference type="ARBA" id="ARBA00022490"/>
    </source>
</evidence>
<dbReference type="SUPFAM" id="SSF56176">
    <property type="entry name" value="FAD-binding/transporter-associated domain-like"/>
    <property type="match status" value="1"/>
</dbReference>
<dbReference type="HAMAP" id="MF_00037">
    <property type="entry name" value="MurB"/>
    <property type="match status" value="1"/>
</dbReference>
<dbReference type="RefSeq" id="WP_175186966.1">
    <property type="nucleotide sequence ID" value="NZ_JABVZQ010000003.1"/>
</dbReference>
<feature type="active site" description="Proton donor" evidence="19">
    <location>
        <position position="223"/>
    </location>
</feature>
<dbReference type="InterPro" id="IPR006094">
    <property type="entry name" value="Oxid_FAD_bind_N"/>
</dbReference>
<evidence type="ECO:0000256" key="8">
    <source>
        <dbReference type="ARBA" id="ARBA00022618"/>
    </source>
</evidence>
<name>A0ABR9XRH9_9CHLB</name>
<evidence type="ECO:0000256" key="1">
    <source>
        <dbReference type="ARBA" id="ARBA00001974"/>
    </source>
</evidence>
<feature type="active site" evidence="19">
    <location>
        <position position="172"/>
    </location>
</feature>
<comment type="subcellular location">
    <subcellularLocation>
        <location evidence="3 19">Cytoplasm</location>
    </subcellularLocation>
</comment>